<organism evidence="1">
    <name type="scientific">Lepeophtheirus salmonis</name>
    <name type="common">Salmon louse</name>
    <name type="synonym">Caligus salmonis</name>
    <dbReference type="NCBI Taxonomy" id="72036"/>
    <lineage>
        <taxon>Eukaryota</taxon>
        <taxon>Metazoa</taxon>
        <taxon>Ecdysozoa</taxon>
        <taxon>Arthropoda</taxon>
        <taxon>Crustacea</taxon>
        <taxon>Multicrustacea</taxon>
        <taxon>Hexanauplia</taxon>
        <taxon>Copepoda</taxon>
        <taxon>Siphonostomatoida</taxon>
        <taxon>Caligidae</taxon>
        <taxon>Lepeophtheirus</taxon>
    </lineage>
</organism>
<reference evidence="1" key="1">
    <citation type="submission" date="2014-05" db="EMBL/GenBank/DDBJ databases">
        <authorList>
            <person name="Chronopoulou M."/>
        </authorList>
    </citation>
    <scope>NUCLEOTIDE SEQUENCE</scope>
    <source>
        <tissue evidence="1">Whole organism</tissue>
    </source>
</reference>
<dbReference type="OrthoDB" id="6617129at2759"/>
<protein>
    <submittedName>
        <fullName evidence="1">Putative LOC100902024 [Metaseiulus occidentalis]</fullName>
    </submittedName>
</protein>
<dbReference type="EMBL" id="HACA01025499">
    <property type="protein sequence ID" value="CDW42860.1"/>
    <property type="molecule type" value="Transcribed_RNA"/>
</dbReference>
<dbReference type="AlphaFoldDB" id="A0A0K2UXS2"/>
<name>A0A0K2UXS2_LEPSM</name>
<accession>A0A0K2UXS2</accession>
<evidence type="ECO:0000313" key="1">
    <source>
        <dbReference type="EMBL" id="CDW42860.1"/>
    </source>
</evidence>
<proteinExistence type="predicted"/>
<sequence length="309" mass="35588">MPPHIKIRSLIAKNGGERVWDYDEENKVMICRLCNFKSQDSRKFGVERHVKSIIHKKKLELLSKNEIKDPSFRDDYHFVTDMTKMIATCNIPLHIVSQPRFIEFMEQYTNKVFPSRYAVNRSLEAQSDEVLTKIKEEIEGKDIFLALDETTDSQHRSMTAVLMGSLDDHLIGHPYLINLEDVSKSDSNTAMTNVAIRSINNVFGSDFVSHRLKVFITNGAEYYVQTVEDLRKHFPLMVHVTFISQGLHKIVALCPDIFSNTSTLISKLKKMFAVIRDLNVSKRSLLTDGCIRDLMILRLNSDFVKIEEC</sequence>